<dbReference type="PROSITE" id="PS51891">
    <property type="entry name" value="CENP_V_GFA"/>
    <property type="match status" value="1"/>
</dbReference>
<dbReference type="PANTHER" id="PTHR33337">
    <property type="entry name" value="GFA DOMAIN-CONTAINING PROTEIN"/>
    <property type="match status" value="1"/>
</dbReference>
<evidence type="ECO:0000256" key="2">
    <source>
        <dbReference type="ARBA" id="ARBA00022723"/>
    </source>
</evidence>
<dbReference type="RefSeq" id="WP_149758479.1">
    <property type="nucleotide sequence ID" value="NZ_FOMS01000018.1"/>
</dbReference>
<dbReference type="AlphaFoldDB" id="A0A1I2DST0"/>
<sequence>MTDPAAEWKLPLTARCRCGATEMTISAPPLVTMACHCRGCQRMTASAFSLSVAVPEAGFVVSGPEPVRGGARSDGLAHFFCPDCMSWMFTRADMLPNMVNMRATMLDDPAWAAPFVETQTEEKLPFVHLDTAASFPGFPGMDEMRDLVARFAAEGQRP</sequence>
<evidence type="ECO:0000313" key="7">
    <source>
        <dbReference type="Proteomes" id="UP000325289"/>
    </source>
</evidence>
<reference evidence="6 7" key="1">
    <citation type="submission" date="2016-10" db="EMBL/GenBank/DDBJ databases">
        <authorList>
            <person name="Varghese N."/>
            <person name="Submissions S."/>
        </authorList>
    </citation>
    <scope>NUCLEOTIDE SEQUENCE [LARGE SCALE GENOMIC DNA]</scope>
    <source>
        <strain evidence="7">YIM D21,KCTC 23444,ACCC 10710</strain>
    </source>
</reference>
<keyword evidence="3" id="KW-0862">Zinc</keyword>
<dbReference type="SUPFAM" id="SSF51316">
    <property type="entry name" value="Mss4-like"/>
    <property type="match status" value="1"/>
</dbReference>
<dbReference type="Gene3D" id="3.90.1590.10">
    <property type="entry name" value="glutathione-dependent formaldehyde- activating enzyme (gfa)"/>
    <property type="match status" value="1"/>
</dbReference>
<dbReference type="Pfam" id="PF04828">
    <property type="entry name" value="GFA"/>
    <property type="match status" value="1"/>
</dbReference>
<gene>
    <name evidence="6" type="ORF">SAMN04515678_11827</name>
</gene>
<dbReference type="InterPro" id="IPR006913">
    <property type="entry name" value="CENP-V/GFA"/>
</dbReference>
<dbReference type="PANTHER" id="PTHR33337:SF40">
    <property type="entry name" value="CENP-V_GFA DOMAIN-CONTAINING PROTEIN-RELATED"/>
    <property type="match status" value="1"/>
</dbReference>
<evidence type="ECO:0000259" key="5">
    <source>
        <dbReference type="PROSITE" id="PS51891"/>
    </source>
</evidence>
<keyword evidence="4" id="KW-0456">Lyase</keyword>
<dbReference type="Proteomes" id="UP000325289">
    <property type="component" value="Unassembled WGS sequence"/>
</dbReference>
<accession>A0A1I2DST0</accession>
<keyword evidence="7" id="KW-1185">Reference proteome</keyword>
<evidence type="ECO:0000256" key="1">
    <source>
        <dbReference type="ARBA" id="ARBA00005495"/>
    </source>
</evidence>
<dbReference type="GO" id="GO:0046872">
    <property type="term" value="F:metal ion binding"/>
    <property type="evidence" value="ECO:0007669"/>
    <property type="project" value="UniProtKB-KW"/>
</dbReference>
<proteinExistence type="inferred from homology"/>
<dbReference type="InterPro" id="IPR011057">
    <property type="entry name" value="Mss4-like_sf"/>
</dbReference>
<name>A0A1I2DST0_9RHOB</name>
<protein>
    <submittedName>
        <fullName evidence="6">Uncharacterized conserved protein</fullName>
    </submittedName>
</protein>
<dbReference type="OrthoDB" id="9807246at2"/>
<organism evidence="6 7">
    <name type="scientific">Roseivivax sediminis</name>
    <dbReference type="NCBI Taxonomy" id="936889"/>
    <lineage>
        <taxon>Bacteria</taxon>
        <taxon>Pseudomonadati</taxon>
        <taxon>Pseudomonadota</taxon>
        <taxon>Alphaproteobacteria</taxon>
        <taxon>Rhodobacterales</taxon>
        <taxon>Roseobacteraceae</taxon>
        <taxon>Roseivivax</taxon>
    </lineage>
</organism>
<evidence type="ECO:0000256" key="4">
    <source>
        <dbReference type="ARBA" id="ARBA00023239"/>
    </source>
</evidence>
<comment type="similarity">
    <text evidence="1">Belongs to the Gfa family.</text>
</comment>
<evidence type="ECO:0000313" key="6">
    <source>
        <dbReference type="EMBL" id="SFE83321.1"/>
    </source>
</evidence>
<feature type="domain" description="CENP-V/GFA" evidence="5">
    <location>
        <begin position="12"/>
        <end position="112"/>
    </location>
</feature>
<dbReference type="GO" id="GO:0016846">
    <property type="term" value="F:carbon-sulfur lyase activity"/>
    <property type="evidence" value="ECO:0007669"/>
    <property type="project" value="InterPro"/>
</dbReference>
<dbReference type="EMBL" id="FOMS01000018">
    <property type="protein sequence ID" value="SFE83321.1"/>
    <property type="molecule type" value="Genomic_DNA"/>
</dbReference>
<keyword evidence="2" id="KW-0479">Metal-binding</keyword>
<evidence type="ECO:0000256" key="3">
    <source>
        <dbReference type="ARBA" id="ARBA00022833"/>
    </source>
</evidence>